<reference evidence="1" key="1">
    <citation type="submission" date="2020-05" db="EMBL/GenBank/DDBJ databases">
        <authorList>
            <person name="Chiriac C."/>
            <person name="Salcher M."/>
            <person name="Ghai R."/>
            <person name="Kavagutti S V."/>
        </authorList>
    </citation>
    <scope>NUCLEOTIDE SEQUENCE</scope>
</reference>
<evidence type="ECO:0000313" key="1">
    <source>
        <dbReference type="EMBL" id="CAB5034369.1"/>
    </source>
</evidence>
<gene>
    <name evidence="1" type="ORF">UFOPK4175_00669</name>
</gene>
<dbReference type="EMBL" id="CAFBPX010000101">
    <property type="protein sequence ID" value="CAB5034369.1"/>
    <property type="molecule type" value="Genomic_DNA"/>
</dbReference>
<proteinExistence type="predicted"/>
<name>A0A6J7S039_9ZZZZ</name>
<protein>
    <submittedName>
        <fullName evidence="1">Unannotated protein</fullName>
    </submittedName>
</protein>
<accession>A0A6J7S039</accession>
<dbReference type="AlphaFoldDB" id="A0A6J7S039"/>
<organism evidence="1">
    <name type="scientific">freshwater metagenome</name>
    <dbReference type="NCBI Taxonomy" id="449393"/>
    <lineage>
        <taxon>unclassified sequences</taxon>
        <taxon>metagenomes</taxon>
        <taxon>ecological metagenomes</taxon>
    </lineage>
</organism>
<sequence>MPPPWKVLADIAYGAKTSSRKPRAKRPVESPFSRPVKLGIRKRHGEPVEACGFWWFDQDPGGKFVLIA</sequence>